<keyword evidence="5 7" id="KW-1133">Transmembrane helix</keyword>
<feature type="transmembrane region" description="Helical" evidence="7">
    <location>
        <begin position="148"/>
        <end position="166"/>
    </location>
</feature>
<dbReference type="AlphaFoldDB" id="A0A4R2GVT1"/>
<organism evidence="9 10">
    <name type="scientific">Kribbella steppae</name>
    <dbReference type="NCBI Taxonomy" id="2512223"/>
    <lineage>
        <taxon>Bacteria</taxon>
        <taxon>Bacillati</taxon>
        <taxon>Actinomycetota</taxon>
        <taxon>Actinomycetes</taxon>
        <taxon>Propionibacteriales</taxon>
        <taxon>Kribbellaceae</taxon>
        <taxon>Kribbella</taxon>
    </lineage>
</organism>
<reference evidence="9 10" key="1">
    <citation type="journal article" date="2015" name="Stand. Genomic Sci.">
        <title>Genomic Encyclopedia of Bacterial and Archaeal Type Strains, Phase III: the genomes of soil and plant-associated and newly described type strains.</title>
        <authorList>
            <person name="Whitman W.B."/>
            <person name="Woyke T."/>
            <person name="Klenk H.P."/>
            <person name="Zhou Y."/>
            <person name="Lilburn T.G."/>
            <person name="Beck B.J."/>
            <person name="De Vos P."/>
            <person name="Vandamme P."/>
            <person name="Eisen J.A."/>
            <person name="Garrity G."/>
            <person name="Hugenholtz P."/>
            <person name="Kyrpides N.C."/>
        </authorList>
    </citation>
    <scope>NUCLEOTIDE SEQUENCE [LARGE SCALE GENOMIC DNA]</scope>
    <source>
        <strain evidence="9 10">VKM Ac-2572</strain>
    </source>
</reference>
<dbReference type="SMART" id="SM00014">
    <property type="entry name" value="acidPPc"/>
    <property type="match status" value="1"/>
</dbReference>
<evidence type="ECO:0000256" key="5">
    <source>
        <dbReference type="ARBA" id="ARBA00022989"/>
    </source>
</evidence>
<name>A0A4R2GVT1_9ACTN</name>
<sequence length="171" mass="18230">MAPHRRLTGERDILIWLHVEDATAAQLISDLTELGPLGAVALVVLAALLLLRRWADAAFFVAGAGVVWAVNPLLKELVGRSRPDVWPLPPDVSEYSFPSGHAANTAALVGALVLILHRRLPAVLLGAAVLLVVGWSQLALGRHYPTDVLAGWLWALAWVGVLRNVTKGGPG</sequence>
<evidence type="ECO:0000256" key="3">
    <source>
        <dbReference type="ARBA" id="ARBA00022692"/>
    </source>
</evidence>
<dbReference type="OrthoDB" id="5289372at2"/>
<evidence type="ECO:0000256" key="7">
    <source>
        <dbReference type="SAM" id="Phobius"/>
    </source>
</evidence>
<evidence type="ECO:0000313" key="10">
    <source>
        <dbReference type="Proteomes" id="UP000294508"/>
    </source>
</evidence>
<feature type="domain" description="Phosphatidic acid phosphatase type 2/haloperoxidase" evidence="8">
    <location>
        <begin position="57"/>
        <end position="163"/>
    </location>
</feature>
<evidence type="ECO:0000256" key="1">
    <source>
        <dbReference type="ARBA" id="ARBA00004651"/>
    </source>
</evidence>
<dbReference type="SUPFAM" id="SSF48317">
    <property type="entry name" value="Acid phosphatase/Vanadium-dependent haloperoxidase"/>
    <property type="match status" value="1"/>
</dbReference>
<dbReference type="EMBL" id="SLWN01000023">
    <property type="protein sequence ID" value="TCO14815.1"/>
    <property type="molecule type" value="Genomic_DNA"/>
</dbReference>
<keyword evidence="4" id="KW-0378">Hydrolase</keyword>
<feature type="transmembrane region" description="Helical" evidence="7">
    <location>
        <begin position="95"/>
        <end position="116"/>
    </location>
</feature>
<protein>
    <submittedName>
        <fullName evidence="9">PAP2 superfamily protein</fullName>
    </submittedName>
</protein>
<dbReference type="PANTHER" id="PTHR14969">
    <property type="entry name" value="SPHINGOSINE-1-PHOSPHATE PHOSPHOHYDROLASE"/>
    <property type="match status" value="1"/>
</dbReference>
<comment type="subcellular location">
    <subcellularLocation>
        <location evidence="1">Cell membrane</location>
        <topology evidence="1">Multi-pass membrane protein</topology>
    </subcellularLocation>
</comment>
<keyword evidence="2" id="KW-1003">Cell membrane</keyword>
<evidence type="ECO:0000259" key="8">
    <source>
        <dbReference type="SMART" id="SM00014"/>
    </source>
</evidence>
<evidence type="ECO:0000256" key="6">
    <source>
        <dbReference type="ARBA" id="ARBA00023136"/>
    </source>
</evidence>
<feature type="transmembrane region" description="Helical" evidence="7">
    <location>
        <begin position="58"/>
        <end position="75"/>
    </location>
</feature>
<keyword evidence="3 7" id="KW-0812">Transmembrane</keyword>
<gene>
    <name evidence="9" type="ORF">EV652_12319</name>
</gene>
<evidence type="ECO:0000313" key="9">
    <source>
        <dbReference type="EMBL" id="TCO14815.1"/>
    </source>
</evidence>
<dbReference type="PANTHER" id="PTHR14969:SF62">
    <property type="entry name" value="DECAPRENYLPHOSPHORYL-5-PHOSPHORIBOSE PHOSPHATASE RV3807C-RELATED"/>
    <property type="match status" value="1"/>
</dbReference>
<dbReference type="InterPro" id="IPR000326">
    <property type="entry name" value="PAP2/HPO"/>
</dbReference>
<dbReference type="Proteomes" id="UP000294508">
    <property type="component" value="Unassembled WGS sequence"/>
</dbReference>
<feature type="transmembrane region" description="Helical" evidence="7">
    <location>
        <begin position="34"/>
        <end position="51"/>
    </location>
</feature>
<proteinExistence type="predicted"/>
<evidence type="ECO:0000256" key="4">
    <source>
        <dbReference type="ARBA" id="ARBA00022801"/>
    </source>
</evidence>
<dbReference type="CDD" id="cd03392">
    <property type="entry name" value="PAP2_like_2"/>
    <property type="match status" value="1"/>
</dbReference>
<evidence type="ECO:0000256" key="2">
    <source>
        <dbReference type="ARBA" id="ARBA00022475"/>
    </source>
</evidence>
<dbReference type="GO" id="GO:0016787">
    <property type="term" value="F:hydrolase activity"/>
    <property type="evidence" value="ECO:0007669"/>
    <property type="project" value="UniProtKB-KW"/>
</dbReference>
<dbReference type="RefSeq" id="WP_158441532.1">
    <property type="nucleotide sequence ID" value="NZ_SLWN01000023.1"/>
</dbReference>
<keyword evidence="10" id="KW-1185">Reference proteome</keyword>
<dbReference type="GO" id="GO:0005886">
    <property type="term" value="C:plasma membrane"/>
    <property type="evidence" value="ECO:0007669"/>
    <property type="project" value="UniProtKB-SubCell"/>
</dbReference>
<keyword evidence="6 7" id="KW-0472">Membrane</keyword>
<dbReference type="Gene3D" id="1.20.144.10">
    <property type="entry name" value="Phosphatidic acid phosphatase type 2/haloperoxidase"/>
    <property type="match status" value="2"/>
</dbReference>
<accession>A0A4R2GVT1</accession>
<comment type="caution">
    <text evidence="9">The sequence shown here is derived from an EMBL/GenBank/DDBJ whole genome shotgun (WGS) entry which is preliminary data.</text>
</comment>
<dbReference type="Pfam" id="PF01569">
    <property type="entry name" value="PAP2"/>
    <property type="match status" value="1"/>
</dbReference>
<dbReference type="InterPro" id="IPR036938">
    <property type="entry name" value="PAP2/HPO_sf"/>
</dbReference>
<feature type="transmembrane region" description="Helical" evidence="7">
    <location>
        <begin position="123"/>
        <end position="142"/>
    </location>
</feature>